<reference evidence="1" key="1">
    <citation type="submission" date="2020-08" db="EMBL/GenBank/DDBJ databases">
        <title>Genome sequencing and assembly of the red palm weevil Rhynchophorus ferrugineus.</title>
        <authorList>
            <person name="Dias G.B."/>
            <person name="Bergman C.M."/>
            <person name="Manee M."/>
        </authorList>
    </citation>
    <scope>NUCLEOTIDE SEQUENCE</scope>
    <source>
        <strain evidence="1">AA-2017</strain>
        <tissue evidence="1">Whole larva</tissue>
    </source>
</reference>
<gene>
    <name evidence="1" type="ORF">GWI33_014248</name>
</gene>
<comment type="caution">
    <text evidence="1">The sequence shown here is derived from an EMBL/GenBank/DDBJ whole genome shotgun (WGS) entry which is preliminary data.</text>
</comment>
<protein>
    <submittedName>
        <fullName evidence="1">Uncharacterized protein</fullName>
    </submittedName>
</protein>
<dbReference type="AlphaFoldDB" id="A0A834I5F5"/>
<organism evidence="1 2">
    <name type="scientific">Rhynchophorus ferrugineus</name>
    <name type="common">Red palm weevil</name>
    <name type="synonym">Curculio ferrugineus</name>
    <dbReference type="NCBI Taxonomy" id="354439"/>
    <lineage>
        <taxon>Eukaryota</taxon>
        <taxon>Metazoa</taxon>
        <taxon>Ecdysozoa</taxon>
        <taxon>Arthropoda</taxon>
        <taxon>Hexapoda</taxon>
        <taxon>Insecta</taxon>
        <taxon>Pterygota</taxon>
        <taxon>Neoptera</taxon>
        <taxon>Endopterygota</taxon>
        <taxon>Coleoptera</taxon>
        <taxon>Polyphaga</taxon>
        <taxon>Cucujiformia</taxon>
        <taxon>Curculionidae</taxon>
        <taxon>Dryophthorinae</taxon>
        <taxon>Rhynchophorus</taxon>
    </lineage>
</organism>
<evidence type="ECO:0000313" key="1">
    <source>
        <dbReference type="EMBL" id="KAF7273007.1"/>
    </source>
</evidence>
<dbReference type="EMBL" id="JAACXV010013597">
    <property type="protein sequence ID" value="KAF7273007.1"/>
    <property type="molecule type" value="Genomic_DNA"/>
</dbReference>
<dbReference type="Proteomes" id="UP000625711">
    <property type="component" value="Unassembled WGS sequence"/>
</dbReference>
<sequence>MPVTFARNENDLISSTFHDVELREGLILYCTDFYIKHFGLFRCSTGGKDGGGLIRCESLLLMAPLFRVPE</sequence>
<proteinExistence type="predicted"/>
<name>A0A834I5F5_RHYFE</name>
<keyword evidence="2" id="KW-1185">Reference proteome</keyword>
<accession>A0A834I5F5</accession>
<evidence type="ECO:0000313" key="2">
    <source>
        <dbReference type="Proteomes" id="UP000625711"/>
    </source>
</evidence>